<feature type="region of interest" description="Disordered" evidence="5">
    <location>
        <begin position="201"/>
        <end position="296"/>
    </location>
</feature>
<dbReference type="GO" id="GO:0060255">
    <property type="term" value="P:regulation of macromolecule metabolic process"/>
    <property type="evidence" value="ECO:0007669"/>
    <property type="project" value="UniProtKB-ARBA"/>
</dbReference>
<dbReference type="GO" id="GO:0016929">
    <property type="term" value="F:deSUMOylase activity"/>
    <property type="evidence" value="ECO:0007669"/>
    <property type="project" value="TreeGrafter"/>
</dbReference>
<dbReference type="InterPro" id="IPR038765">
    <property type="entry name" value="Papain-like_cys_pep_sf"/>
</dbReference>
<dbReference type="SUPFAM" id="SSF54001">
    <property type="entry name" value="Cysteine proteinases"/>
    <property type="match status" value="1"/>
</dbReference>
<gene>
    <name evidence="7" type="ORF">KQX54_011557</name>
</gene>
<sequence length="611" mass="70878">MCINIAINCLEIFAKNVTHSKSEITKLLNGYWAENKTRKRRAHFEPSPFDFEEDEDFYSVPTKRHCCDHIMRNGHEVIEVEDDDDDIIEIREKNGTKNATYKPARKVPLNINRHLYLRHKNETAASKNHLFNQARQLSASKFIKRHLKNSSQNGKSRNAALSESYRLQDKEKYGQLLQDFLPQTVQISKQKEVRRNQPQNIEVVDVENEQSSIKTPEIFSTPKYASPRSQSRRLSTPGSSRYSTPVNSSIWFTPKQQDRQKSIEEIKLDSDESSAESSHSVSTKTKSVPPKISITPSTPREIVATNTLRDKLSAHNVIKKDYVSRINNTYNERTEQRHREAEEMKRMANILSKQNRLTREIGLEQQLQQSMKIAEEILVEDDYDEEPSLPELTDEMLDQVARALNPNPPNQVLVESFGLRITRKDIHTLAGLNWLNDEVINFYMNLLIARGGTDKFPPVHAMNTFFYPKLLSGGHASLKRWTRKIDIFAKDIVVVPIHLGVHWCMSIIDFREKSIRYYDSMGGENPKCLYALKRYIEDESLDKKKQKYDTSDWILESMKDIPQQMNGSDCGVFSCTFAEFICANRKLNFSQDNMPYFRNKMVYEILNVRLL</sequence>
<comment type="similarity">
    <text evidence="1">Belongs to the peptidase C48 family.</text>
</comment>
<feature type="compositionally biased region" description="Basic and acidic residues" evidence="5">
    <location>
        <begin position="256"/>
        <end position="270"/>
    </location>
</feature>
<dbReference type="InterPro" id="IPR003653">
    <property type="entry name" value="Peptidase_C48_C"/>
</dbReference>
<evidence type="ECO:0000256" key="4">
    <source>
        <dbReference type="ARBA" id="ARBA00022807"/>
    </source>
</evidence>
<dbReference type="PANTHER" id="PTHR12606">
    <property type="entry name" value="SENTRIN/SUMO-SPECIFIC PROTEASE"/>
    <property type="match status" value="1"/>
</dbReference>
<feature type="compositionally biased region" description="Polar residues" evidence="5">
    <location>
        <begin position="227"/>
        <end position="255"/>
    </location>
</feature>
<dbReference type="Gene3D" id="3.40.395.10">
    <property type="entry name" value="Adenoviral Proteinase, Chain A"/>
    <property type="match status" value="1"/>
</dbReference>
<name>A0AAV7J0V8_COTGL</name>
<evidence type="ECO:0000313" key="7">
    <source>
        <dbReference type="EMBL" id="KAH0564358.1"/>
    </source>
</evidence>
<reference evidence="7 8" key="1">
    <citation type="journal article" date="2021" name="J. Hered.">
        <title>A chromosome-level genome assembly of the parasitoid wasp, Cotesia glomerata (Hymenoptera: Braconidae).</title>
        <authorList>
            <person name="Pinto B.J."/>
            <person name="Weis J.J."/>
            <person name="Gamble T."/>
            <person name="Ode P.J."/>
            <person name="Paul R."/>
            <person name="Zaspel J.M."/>
        </authorList>
    </citation>
    <scope>NUCLEOTIDE SEQUENCE [LARGE SCALE GENOMIC DNA]</scope>
    <source>
        <strain evidence="7">CgM1</strain>
    </source>
</reference>
<feature type="domain" description="Ubiquitin-like protease family profile" evidence="6">
    <location>
        <begin position="419"/>
        <end position="581"/>
    </location>
</feature>
<organism evidence="7 8">
    <name type="scientific">Cotesia glomerata</name>
    <name type="common">Lepidopteran parasitic wasp</name>
    <name type="synonym">Apanteles glomeratus</name>
    <dbReference type="NCBI Taxonomy" id="32391"/>
    <lineage>
        <taxon>Eukaryota</taxon>
        <taxon>Metazoa</taxon>
        <taxon>Ecdysozoa</taxon>
        <taxon>Arthropoda</taxon>
        <taxon>Hexapoda</taxon>
        <taxon>Insecta</taxon>
        <taxon>Pterygota</taxon>
        <taxon>Neoptera</taxon>
        <taxon>Endopterygota</taxon>
        <taxon>Hymenoptera</taxon>
        <taxon>Apocrita</taxon>
        <taxon>Ichneumonoidea</taxon>
        <taxon>Braconidae</taxon>
        <taxon>Microgastrinae</taxon>
        <taxon>Cotesia</taxon>
    </lineage>
</organism>
<proteinExistence type="inferred from homology"/>
<dbReference type="FunFam" id="3.40.395.10:FF:000001">
    <property type="entry name" value="Sentrin-specific protease 1"/>
    <property type="match status" value="1"/>
</dbReference>
<keyword evidence="3" id="KW-0378">Hydrolase</keyword>
<dbReference type="PANTHER" id="PTHR12606:SF141">
    <property type="entry name" value="GH15225P-RELATED"/>
    <property type="match status" value="1"/>
</dbReference>
<keyword evidence="2" id="KW-0645">Protease</keyword>
<evidence type="ECO:0000259" key="6">
    <source>
        <dbReference type="PROSITE" id="PS50600"/>
    </source>
</evidence>
<evidence type="ECO:0000256" key="3">
    <source>
        <dbReference type="ARBA" id="ARBA00022801"/>
    </source>
</evidence>
<evidence type="ECO:0000313" key="8">
    <source>
        <dbReference type="Proteomes" id="UP000826195"/>
    </source>
</evidence>
<evidence type="ECO:0000256" key="2">
    <source>
        <dbReference type="ARBA" id="ARBA00022670"/>
    </source>
</evidence>
<dbReference type="GO" id="GO:0005634">
    <property type="term" value="C:nucleus"/>
    <property type="evidence" value="ECO:0007669"/>
    <property type="project" value="TreeGrafter"/>
</dbReference>
<dbReference type="PROSITE" id="PS50600">
    <property type="entry name" value="ULP_PROTEASE"/>
    <property type="match status" value="1"/>
</dbReference>
<protein>
    <recommendedName>
        <fullName evidence="6">Ubiquitin-like protease family profile domain-containing protein</fullName>
    </recommendedName>
</protein>
<dbReference type="GO" id="GO:0006508">
    <property type="term" value="P:proteolysis"/>
    <property type="evidence" value="ECO:0007669"/>
    <property type="project" value="UniProtKB-KW"/>
</dbReference>
<keyword evidence="8" id="KW-1185">Reference proteome</keyword>
<dbReference type="GO" id="GO:0016926">
    <property type="term" value="P:protein desumoylation"/>
    <property type="evidence" value="ECO:0007669"/>
    <property type="project" value="TreeGrafter"/>
</dbReference>
<comment type="caution">
    <text evidence="7">The sequence shown here is derived from an EMBL/GenBank/DDBJ whole genome shotgun (WGS) entry which is preliminary data.</text>
</comment>
<dbReference type="AlphaFoldDB" id="A0AAV7J0V8"/>
<dbReference type="EMBL" id="JAHXZJ010000002">
    <property type="protein sequence ID" value="KAH0564358.1"/>
    <property type="molecule type" value="Genomic_DNA"/>
</dbReference>
<evidence type="ECO:0000256" key="1">
    <source>
        <dbReference type="ARBA" id="ARBA00005234"/>
    </source>
</evidence>
<dbReference type="Proteomes" id="UP000826195">
    <property type="component" value="Unassembled WGS sequence"/>
</dbReference>
<evidence type="ECO:0000256" key="5">
    <source>
        <dbReference type="SAM" id="MobiDB-lite"/>
    </source>
</evidence>
<keyword evidence="4" id="KW-0788">Thiol protease</keyword>
<dbReference type="GO" id="GO:0080090">
    <property type="term" value="P:regulation of primary metabolic process"/>
    <property type="evidence" value="ECO:0007669"/>
    <property type="project" value="UniProtKB-ARBA"/>
</dbReference>
<dbReference type="Pfam" id="PF02902">
    <property type="entry name" value="Peptidase_C48"/>
    <property type="match status" value="1"/>
</dbReference>
<accession>A0AAV7J0V8</accession>
<feature type="compositionally biased region" description="Low complexity" evidence="5">
    <location>
        <begin position="275"/>
        <end position="288"/>
    </location>
</feature>